<proteinExistence type="predicted"/>
<dbReference type="NCBIfam" id="TIGR03370">
    <property type="entry name" value="VPLPA-CTERM"/>
    <property type="match status" value="1"/>
</dbReference>
<sequence>MIKKLLMIFPLALFQPVHAALISIDYLNPGDNLITLDTNSGLEWLDLTVTQGMSTDAVQSSAYITREGFQYALLSDVTTLFNNAGITLFSRGGPISSGQINEINSLITLTGATTVKSNGLLTSEGMLNPFITPSGPLSGEWAFKAELNVLNSSMYYASVAKGEPLSQSAVAAQIGSYLVRPSPVPVPAAVWLFTSGLIGLAGLARRRKA</sequence>
<feature type="transmembrane region" description="Helical" evidence="1">
    <location>
        <begin position="184"/>
        <end position="204"/>
    </location>
</feature>
<dbReference type="EMBL" id="UOFI01000067">
    <property type="protein sequence ID" value="VAW65469.1"/>
    <property type="molecule type" value="Genomic_DNA"/>
</dbReference>
<dbReference type="AlphaFoldDB" id="A0A3B0XUC4"/>
<protein>
    <recommendedName>
        <fullName evidence="3">PEP-CTERM protein-sorting domain-containing protein</fullName>
    </recommendedName>
</protein>
<dbReference type="InterPro" id="IPR022472">
    <property type="entry name" value="VPLPA-CTERM"/>
</dbReference>
<accession>A0A3B0XUC4</accession>
<keyword evidence="1" id="KW-1133">Transmembrane helix</keyword>
<evidence type="ECO:0000313" key="2">
    <source>
        <dbReference type="EMBL" id="VAW65469.1"/>
    </source>
</evidence>
<name>A0A3B0XUC4_9ZZZZ</name>
<keyword evidence="1" id="KW-0812">Transmembrane</keyword>
<reference evidence="2" key="1">
    <citation type="submission" date="2018-06" db="EMBL/GenBank/DDBJ databases">
        <authorList>
            <person name="Zhirakovskaya E."/>
        </authorList>
    </citation>
    <scope>NUCLEOTIDE SEQUENCE</scope>
</reference>
<organism evidence="2">
    <name type="scientific">hydrothermal vent metagenome</name>
    <dbReference type="NCBI Taxonomy" id="652676"/>
    <lineage>
        <taxon>unclassified sequences</taxon>
        <taxon>metagenomes</taxon>
        <taxon>ecological metagenomes</taxon>
    </lineage>
</organism>
<gene>
    <name evidence="2" type="ORF">MNBD_GAMMA09-2989</name>
</gene>
<evidence type="ECO:0008006" key="3">
    <source>
        <dbReference type="Google" id="ProtNLM"/>
    </source>
</evidence>
<keyword evidence="1" id="KW-0472">Membrane</keyword>
<evidence type="ECO:0000256" key="1">
    <source>
        <dbReference type="SAM" id="Phobius"/>
    </source>
</evidence>